<evidence type="ECO:0000313" key="2">
    <source>
        <dbReference type="EMBL" id="VFJ61031.1"/>
    </source>
</evidence>
<protein>
    <submittedName>
        <fullName evidence="2">Uncharacterized protein</fullName>
    </submittedName>
</protein>
<evidence type="ECO:0000313" key="1">
    <source>
        <dbReference type="EMBL" id="VFJ47125.1"/>
    </source>
</evidence>
<proteinExistence type="predicted"/>
<organism evidence="2">
    <name type="scientific">Candidatus Kentrum sp. DK</name>
    <dbReference type="NCBI Taxonomy" id="2126562"/>
    <lineage>
        <taxon>Bacteria</taxon>
        <taxon>Pseudomonadati</taxon>
        <taxon>Pseudomonadota</taxon>
        <taxon>Gammaproteobacteria</taxon>
        <taxon>Candidatus Kentrum</taxon>
    </lineage>
</organism>
<accession>A0A450T397</accession>
<dbReference type="EMBL" id="CAADEX010000097">
    <property type="protein sequence ID" value="VFJ61031.1"/>
    <property type="molecule type" value="Genomic_DNA"/>
</dbReference>
<gene>
    <name evidence="2" type="ORF">BECKDK2373B_GA0170837_109715</name>
    <name evidence="1" type="ORF">BECKDK2373C_GA0170839_101718</name>
</gene>
<sequence length="62" mass="7006">MIVSVTSRDFFGRFLRTELLGLFAYPLTNKGNLPTSRLSGRTKLLLSRMIRAFPARSHLALP</sequence>
<dbReference type="AlphaFoldDB" id="A0A450T397"/>
<name>A0A450T397_9GAMM</name>
<reference evidence="2" key="1">
    <citation type="submission" date="2019-02" db="EMBL/GenBank/DDBJ databases">
        <authorList>
            <person name="Gruber-Vodicka R. H."/>
            <person name="Seah K. B. B."/>
        </authorList>
    </citation>
    <scope>NUCLEOTIDE SEQUENCE</scope>
    <source>
        <strain evidence="1">BECK_DK161</strain>
        <strain evidence="2">BECK_DK47</strain>
    </source>
</reference>
<dbReference type="EMBL" id="CAADEY010000017">
    <property type="protein sequence ID" value="VFJ47125.1"/>
    <property type="molecule type" value="Genomic_DNA"/>
</dbReference>